<keyword evidence="1 6" id="KW-0853">WD repeat</keyword>
<dbReference type="InterPro" id="IPR036322">
    <property type="entry name" value="WD40_repeat_dom_sf"/>
</dbReference>
<dbReference type="InterPro" id="IPR037590">
    <property type="entry name" value="WDR24"/>
</dbReference>
<feature type="region of interest" description="Disordered" evidence="7">
    <location>
        <begin position="1"/>
        <end position="75"/>
    </location>
</feature>
<feature type="region of interest" description="Disordered" evidence="7">
    <location>
        <begin position="744"/>
        <end position="802"/>
    </location>
</feature>
<dbReference type="GO" id="GO:0005774">
    <property type="term" value="C:vacuolar membrane"/>
    <property type="evidence" value="ECO:0007669"/>
    <property type="project" value="TreeGrafter"/>
</dbReference>
<dbReference type="PROSITE" id="PS50082">
    <property type="entry name" value="WD_REPEATS_2"/>
    <property type="match status" value="3"/>
</dbReference>
<reference evidence="8" key="2">
    <citation type="journal article" date="2023" name="IMA Fungus">
        <title>Comparative genomic study of the Penicillium genus elucidates a diverse pangenome and 15 lateral gene transfer events.</title>
        <authorList>
            <person name="Petersen C."/>
            <person name="Sorensen T."/>
            <person name="Nielsen M.R."/>
            <person name="Sondergaard T.E."/>
            <person name="Sorensen J.L."/>
            <person name="Fitzpatrick D.A."/>
            <person name="Frisvad J.C."/>
            <person name="Nielsen K.L."/>
        </authorList>
    </citation>
    <scope>NUCLEOTIDE SEQUENCE</scope>
    <source>
        <strain evidence="8">IBT 16125</strain>
    </source>
</reference>
<sequence>MSDLSGSRSPIPPPPPPPTKYSHRAANAFARFAQPFFSGSRPPSPQNSRVDGPRPIRSKSLPGEPQTVTHRTGIPINALDISPQRTHAVIGGKEILKTIRVSPDHSSEEFNIRNAVISYASTHHESGAAMPHKDQLNVRDVKWSHGNYDRIIATAVANGRIVVYDLQRPGLQLCRFQGHNRQVHRLAFNPHLASWLLSGSQDGSIRMWDLRSASANRSLSTCGSKHVYQSNSDAIRDVRWSPTDGVVFATASDSGAIQMWDSRKTNAPLLRLAAHERPCFAVDWHPDGKHIVSGGTDRLVKVWDFSPSAERRQKPAFQFRTPQAITNVRWRPPLWVGDSPSSGQWQSSQVVTTYDKEDPRIHLWDLRRPHVPFREFDRYDVPATDLLWHSKDLLWTVGEAGAFTQTDVRYAPAVSNRRPMCSVAWSPNGEFVAFAQPRPRRRALGPNAPEFLRVDEDRSSTGEKSLSQSPADDILDEVVLASSFRPRQTKSSTIRPSKSLGSSPPGAIDIIPVLPLDEALAKSALPAPSQLGAIGTIPGATNDASVFRFLASHYSPLMNEHAQPQSHAEVLNSLIDSLDQNAECADNLALTKLAQTWRIVKFAILQELQRRSRENLSGKDGVKGKTSKDGLLTDKLRAADDSRPGKMKSRLFKGVMETEGQRGLIHEAESTSNMTTPLAQPLPDSPQESWGSSTDSQIPSVNENAIDLDPLPPSVLSSQNGWSMSSDTDVRSIHHPLRLTYEQSLSSNETGLSPAALPQRLRDPLQPDLDDEQRSAPRAIAGRSDWRTQSHPDFPAGASEDDYDQKLEEKRAAISNYKQYPKKVLTLESTMEPNRPPIDRYNRRDSTESFPMFSASTDSSHPSKSVAASYSSNGRLSDVRISDGGQAGSYPAGRPAAVVRRESNLEPSPEEPEDDLDIEESILESEQEVHLERPSTPPPLLTESTPLEQPGSENGANASSSANGVPHLSSYPGITGIYEDLSQVKIPLIPDATDLTPWSIEALMKEAVRYYHSTSSSVDIQTAAHLLQKLHILFQECEDILPYEECELVFKTYNEHLIRHSMDLEAAELRLSCVPTYPGVYDYAQADTFINVFCYTCQRPFENPRRDNTRCHRCNTPQAPCSICMSLDPPPEWVAAYRDASSSSGHTSPDLDAETESRLSDQTAATEPVPTSELDTFTAPRPKGSSLWAWCQGCGHGGHVACISRWLGDLSMSEGGCATPGCSHDCGPGPRRELNRQMLMAESKRRDSASRSAGVGVVKHDPWTKGESKAVQKVRGMLGAAGVAAATGGGGASAGQGGQASGAVSPKKVRLVTPVEQGRRKGASGRSGTAPG</sequence>
<dbReference type="SUPFAM" id="SSF50978">
    <property type="entry name" value="WD40 repeat-like"/>
    <property type="match status" value="1"/>
</dbReference>
<name>A0AAD6BZ01_9EURO</name>
<evidence type="ECO:0000256" key="3">
    <source>
        <dbReference type="ARBA" id="ARBA00022737"/>
    </source>
</evidence>
<feature type="compositionally biased region" description="Gly residues" evidence="7">
    <location>
        <begin position="1287"/>
        <end position="1300"/>
    </location>
</feature>
<feature type="compositionally biased region" description="Low complexity" evidence="7">
    <location>
        <begin position="941"/>
        <end position="964"/>
    </location>
</feature>
<feature type="repeat" description="WD" evidence="6">
    <location>
        <begin position="176"/>
        <end position="218"/>
    </location>
</feature>
<dbReference type="PANTHER" id="PTHR46200">
    <property type="entry name" value="GATOR COMPLEX PROTEIN WDR24"/>
    <property type="match status" value="1"/>
</dbReference>
<evidence type="ECO:0000313" key="8">
    <source>
        <dbReference type="EMBL" id="KAJ5439262.1"/>
    </source>
</evidence>
<dbReference type="GO" id="GO:0005829">
    <property type="term" value="C:cytosol"/>
    <property type="evidence" value="ECO:0007669"/>
    <property type="project" value="TreeGrafter"/>
</dbReference>
<dbReference type="RefSeq" id="XP_056762491.1">
    <property type="nucleotide sequence ID" value="XM_056913642.1"/>
</dbReference>
<feature type="compositionally biased region" description="Acidic residues" evidence="7">
    <location>
        <begin position="908"/>
        <end position="926"/>
    </location>
</feature>
<evidence type="ECO:0000256" key="7">
    <source>
        <dbReference type="SAM" id="MobiDB-lite"/>
    </source>
</evidence>
<evidence type="ECO:0000256" key="6">
    <source>
        <dbReference type="PROSITE-ProRule" id="PRU00221"/>
    </source>
</evidence>
<evidence type="ECO:0000256" key="2">
    <source>
        <dbReference type="ARBA" id="ARBA00022723"/>
    </source>
</evidence>
<accession>A0AAD6BZ01</accession>
<dbReference type="InterPro" id="IPR020472">
    <property type="entry name" value="WD40_PAC1"/>
</dbReference>
<feature type="region of interest" description="Disordered" evidence="7">
    <location>
        <begin position="442"/>
        <end position="469"/>
    </location>
</feature>
<reference evidence="8" key="1">
    <citation type="submission" date="2022-12" db="EMBL/GenBank/DDBJ databases">
        <authorList>
            <person name="Petersen C."/>
        </authorList>
    </citation>
    <scope>NUCLEOTIDE SEQUENCE</scope>
    <source>
        <strain evidence="8">IBT 16125</strain>
    </source>
</reference>
<evidence type="ECO:0000313" key="9">
    <source>
        <dbReference type="Proteomes" id="UP001213681"/>
    </source>
</evidence>
<dbReference type="GO" id="GO:0008270">
    <property type="term" value="F:zinc ion binding"/>
    <property type="evidence" value="ECO:0007669"/>
    <property type="project" value="UniProtKB-KW"/>
</dbReference>
<dbReference type="PRINTS" id="PR00320">
    <property type="entry name" value="GPROTEINBRPT"/>
</dbReference>
<dbReference type="GO" id="GO:1904263">
    <property type="term" value="P:positive regulation of TORC1 signaling"/>
    <property type="evidence" value="ECO:0007669"/>
    <property type="project" value="TreeGrafter"/>
</dbReference>
<feature type="compositionally biased region" description="Basic and acidic residues" evidence="7">
    <location>
        <begin position="452"/>
        <end position="461"/>
    </location>
</feature>
<feature type="compositionally biased region" description="Polar residues" evidence="7">
    <location>
        <begin position="715"/>
        <end position="727"/>
    </location>
</feature>
<evidence type="ECO:0000256" key="1">
    <source>
        <dbReference type="ARBA" id="ARBA00022574"/>
    </source>
</evidence>
<comment type="caution">
    <text evidence="8">The sequence shown here is derived from an EMBL/GenBank/DDBJ whole genome shotgun (WGS) entry which is preliminary data.</text>
</comment>
<dbReference type="EMBL" id="JAPVEA010000008">
    <property type="protein sequence ID" value="KAJ5439262.1"/>
    <property type="molecule type" value="Genomic_DNA"/>
</dbReference>
<keyword evidence="2" id="KW-0479">Metal-binding</keyword>
<feature type="region of interest" description="Disordered" evidence="7">
    <location>
        <begin position="639"/>
        <end position="728"/>
    </location>
</feature>
<dbReference type="GeneID" id="81603885"/>
<proteinExistence type="predicted"/>
<protein>
    <recommendedName>
        <fullName evidence="10">WD repeat protein</fullName>
    </recommendedName>
</protein>
<feature type="repeat" description="WD" evidence="6">
    <location>
        <begin position="228"/>
        <end position="261"/>
    </location>
</feature>
<dbReference type="GO" id="GO:0016239">
    <property type="term" value="P:positive regulation of macroautophagy"/>
    <property type="evidence" value="ECO:0007669"/>
    <property type="project" value="TreeGrafter"/>
</dbReference>
<dbReference type="GO" id="GO:0061700">
    <property type="term" value="C:GATOR2 complex"/>
    <property type="evidence" value="ECO:0007669"/>
    <property type="project" value="TreeGrafter"/>
</dbReference>
<dbReference type="PANTHER" id="PTHR46200:SF1">
    <property type="entry name" value="GATOR COMPLEX PROTEIN WDR24"/>
    <property type="match status" value="1"/>
</dbReference>
<evidence type="ECO:0000256" key="5">
    <source>
        <dbReference type="ARBA" id="ARBA00022833"/>
    </source>
</evidence>
<dbReference type="Pfam" id="PF00400">
    <property type="entry name" value="WD40"/>
    <property type="match status" value="3"/>
</dbReference>
<feature type="compositionally biased region" description="Polar residues" evidence="7">
    <location>
        <begin position="854"/>
        <end position="875"/>
    </location>
</feature>
<gene>
    <name evidence="8" type="ORF">N7458_010260</name>
</gene>
<keyword evidence="5" id="KW-0862">Zinc</keyword>
<feature type="region of interest" description="Disordered" evidence="7">
    <location>
        <begin position="1284"/>
        <end position="1332"/>
    </location>
</feature>
<feature type="repeat" description="WD" evidence="6">
    <location>
        <begin position="272"/>
        <end position="313"/>
    </location>
</feature>
<dbReference type="InterPro" id="IPR019775">
    <property type="entry name" value="WD40_repeat_CS"/>
</dbReference>
<evidence type="ECO:0008006" key="10">
    <source>
        <dbReference type="Google" id="ProtNLM"/>
    </source>
</evidence>
<keyword evidence="9" id="KW-1185">Reference proteome</keyword>
<dbReference type="InterPro" id="IPR015943">
    <property type="entry name" value="WD40/YVTN_repeat-like_dom_sf"/>
</dbReference>
<evidence type="ECO:0000256" key="4">
    <source>
        <dbReference type="ARBA" id="ARBA00022771"/>
    </source>
</evidence>
<dbReference type="SMART" id="SM00320">
    <property type="entry name" value="WD40"/>
    <property type="match status" value="4"/>
</dbReference>
<dbReference type="InterPro" id="IPR001680">
    <property type="entry name" value="WD40_rpt"/>
</dbReference>
<feature type="compositionally biased region" description="Pro residues" evidence="7">
    <location>
        <begin position="10"/>
        <end position="19"/>
    </location>
</feature>
<feature type="region of interest" description="Disordered" evidence="7">
    <location>
        <begin position="829"/>
        <end position="964"/>
    </location>
</feature>
<dbReference type="PROSITE" id="PS00678">
    <property type="entry name" value="WD_REPEATS_1"/>
    <property type="match status" value="2"/>
</dbReference>
<feature type="compositionally biased region" description="Polar residues" evidence="7">
    <location>
        <begin position="686"/>
        <end position="703"/>
    </location>
</feature>
<feature type="region of interest" description="Disordered" evidence="7">
    <location>
        <begin position="1139"/>
        <end position="1177"/>
    </location>
</feature>
<keyword evidence="4" id="KW-0863">Zinc-finger</keyword>
<organism evidence="8 9">
    <name type="scientific">Penicillium daleae</name>
    <dbReference type="NCBI Taxonomy" id="63821"/>
    <lineage>
        <taxon>Eukaryota</taxon>
        <taxon>Fungi</taxon>
        <taxon>Dikarya</taxon>
        <taxon>Ascomycota</taxon>
        <taxon>Pezizomycotina</taxon>
        <taxon>Eurotiomycetes</taxon>
        <taxon>Eurotiomycetidae</taxon>
        <taxon>Eurotiales</taxon>
        <taxon>Aspergillaceae</taxon>
        <taxon>Penicillium</taxon>
    </lineage>
</organism>
<dbReference type="Proteomes" id="UP001213681">
    <property type="component" value="Unassembled WGS sequence"/>
</dbReference>
<feature type="compositionally biased region" description="Basic and acidic residues" evidence="7">
    <location>
        <begin position="837"/>
        <end position="847"/>
    </location>
</feature>
<dbReference type="Gene3D" id="2.130.10.10">
    <property type="entry name" value="YVTN repeat-like/Quinoprotein amine dehydrogenase"/>
    <property type="match status" value="2"/>
</dbReference>
<feature type="region of interest" description="Disordered" evidence="7">
    <location>
        <begin position="615"/>
        <end position="634"/>
    </location>
</feature>
<dbReference type="PROSITE" id="PS50294">
    <property type="entry name" value="WD_REPEATS_REGION"/>
    <property type="match status" value="3"/>
</dbReference>
<keyword evidence="3" id="KW-0677">Repeat</keyword>